<protein>
    <submittedName>
        <fullName evidence="2">ABC transporter permease</fullName>
    </submittedName>
</protein>
<feature type="transmembrane region" description="Helical" evidence="1">
    <location>
        <begin position="144"/>
        <end position="164"/>
    </location>
</feature>
<evidence type="ECO:0000256" key="1">
    <source>
        <dbReference type="SAM" id="Phobius"/>
    </source>
</evidence>
<accession>A0A6A9US37</accession>
<proteinExistence type="predicted"/>
<keyword evidence="1" id="KW-1133">Transmembrane helix</keyword>
<name>A0A6A9US37_9ACTN</name>
<keyword evidence="3" id="KW-1185">Reference proteome</keyword>
<keyword evidence="1" id="KW-0812">Transmembrane</keyword>
<dbReference type="EMBL" id="WPCU01000001">
    <property type="protein sequence ID" value="MVA74525.1"/>
    <property type="molecule type" value="Genomic_DNA"/>
</dbReference>
<dbReference type="AlphaFoldDB" id="A0A6A9US37"/>
<evidence type="ECO:0000313" key="3">
    <source>
        <dbReference type="Proteomes" id="UP000435304"/>
    </source>
</evidence>
<comment type="caution">
    <text evidence="2">The sequence shown here is derived from an EMBL/GenBank/DDBJ whole genome shotgun (WGS) entry which is preliminary data.</text>
</comment>
<keyword evidence="1" id="KW-0472">Membrane</keyword>
<feature type="transmembrane region" description="Helical" evidence="1">
    <location>
        <begin position="229"/>
        <end position="249"/>
    </location>
</feature>
<dbReference type="InterPro" id="IPR036259">
    <property type="entry name" value="MFS_trans_sf"/>
</dbReference>
<dbReference type="SUPFAM" id="SSF103473">
    <property type="entry name" value="MFS general substrate transporter"/>
    <property type="match status" value="1"/>
</dbReference>
<feature type="transmembrane region" description="Helical" evidence="1">
    <location>
        <begin position="111"/>
        <end position="132"/>
    </location>
</feature>
<evidence type="ECO:0000313" key="2">
    <source>
        <dbReference type="EMBL" id="MVA74525.1"/>
    </source>
</evidence>
<dbReference type="RefSeq" id="WP_197429638.1">
    <property type="nucleotide sequence ID" value="NZ_WPCU01000001.1"/>
</dbReference>
<organism evidence="2 3">
    <name type="scientific">Auraticoccus cholistanensis</name>
    <dbReference type="NCBI Taxonomy" id="2656650"/>
    <lineage>
        <taxon>Bacteria</taxon>
        <taxon>Bacillati</taxon>
        <taxon>Actinomycetota</taxon>
        <taxon>Actinomycetes</taxon>
        <taxon>Propionibacteriales</taxon>
        <taxon>Propionibacteriaceae</taxon>
        <taxon>Auraticoccus</taxon>
    </lineage>
</organism>
<dbReference type="Proteomes" id="UP000435304">
    <property type="component" value="Unassembled WGS sequence"/>
</dbReference>
<feature type="transmembrane region" description="Helical" evidence="1">
    <location>
        <begin position="21"/>
        <end position="41"/>
    </location>
</feature>
<feature type="transmembrane region" description="Helical" evidence="1">
    <location>
        <begin position="176"/>
        <end position="198"/>
    </location>
</feature>
<reference evidence="2 3" key="1">
    <citation type="submission" date="2019-12" db="EMBL/GenBank/DDBJ databases">
        <title>Auraticoccus cholistani sp. nov., an actinomycete isolated from soil of Cholistan desert.</title>
        <authorList>
            <person name="Cheema M.T."/>
        </authorList>
    </citation>
    <scope>NUCLEOTIDE SEQUENCE [LARGE SCALE GENOMIC DNA]</scope>
    <source>
        <strain evidence="2 3">F435</strain>
    </source>
</reference>
<dbReference type="Pfam" id="PF12730">
    <property type="entry name" value="ABC2_membrane_4"/>
    <property type="match status" value="1"/>
</dbReference>
<sequence length="255" mass="26224">MSGRRVGTGGVVRNEVAKLRHLRVGLVAGLMVLGMVALTLLSTLTSAVFADPARRSWDVPLAGLSLAVPLVCPLLLALVASRMVDVEHQGGGWLLNATSGTTPGVLCRAKLVTGAGVVVVVTAVTHLSVWALGRLAGIDAPVPVGLWLGFAAAGLAVNLVVLALHVVLSATVDNQLVALGTGLLGTVVAVFGSGFPAWSAHLTPWGYYSLVAAAGYEGQDLVRTSPSCFSVLVLTVTAAALFGLVTSRFDRQETR</sequence>
<gene>
    <name evidence="2" type="ORF">GC722_00515</name>
</gene>
<feature type="transmembrane region" description="Helical" evidence="1">
    <location>
        <begin position="61"/>
        <end position="80"/>
    </location>
</feature>